<evidence type="ECO:0000256" key="2">
    <source>
        <dbReference type="ARBA" id="ARBA00022658"/>
    </source>
</evidence>
<keyword evidence="5" id="KW-0012">Acyltransferase</keyword>
<keyword evidence="1" id="KW-0813">Transport</keyword>
<dbReference type="GO" id="GO:0005085">
    <property type="term" value="F:guanyl-nucleotide exchange factor activity"/>
    <property type="evidence" value="ECO:0007669"/>
    <property type="project" value="UniProtKB-KW"/>
</dbReference>
<keyword evidence="8" id="KW-1185">Reference proteome</keyword>
<dbReference type="SUPFAM" id="SSF51316">
    <property type="entry name" value="Mss4-like"/>
    <property type="match status" value="1"/>
</dbReference>
<dbReference type="CDD" id="cd04301">
    <property type="entry name" value="NAT_SF"/>
    <property type="match status" value="1"/>
</dbReference>
<dbReference type="EMBL" id="JARKIB010000020">
    <property type="protein sequence ID" value="KAJ7768365.1"/>
    <property type="molecule type" value="Genomic_DNA"/>
</dbReference>
<dbReference type="InterPro" id="IPR011323">
    <property type="entry name" value="Mss4/transl-control_tumour"/>
</dbReference>
<dbReference type="GO" id="GO:0007264">
    <property type="term" value="P:small GTPase-mediated signal transduction"/>
    <property type="evidence" value="ECO:0007669"/>
    <property type="project" value="InterPro"/>
</dbReference>
<evidence type="ECO:0000313" key="8">
    <source>
        <dbReference type="Proteomes" id="UP001215598"/>
    </source>
</evidence>
<keyword evidence="2" id="KW-0344">Guanine-nucleotide releasing factor</keyword>
<accession>A0AAD7JN25</accession>
<dbReference type="PROSITE" id="PS51186">
    <property type="entry name" value="GNAT"/>
    <property type="match status" value="1"/>
</dbReference>
<dbReference type="InterPro" id="IPR016181">
    <property type="entry name" value="Acyl_CoA_acyltransferase"/>
</dbReference>
<dbReference type="InterPro" id="IPR051635">
    <property type="entry name" value="SNAT-like"/>
</dbReference>
<protein>
    <submittedName>
        <fullName evidence="7">Acyl-CoA N-acyltransferase</fullName>
    </submittedName>
</protein>
<sequence>MSTALNLYFKNVPAEDLGQAIEIETQGFPPDEAATLDAFRLRQRMASDLFLGAYKNNQLVGYVCSTLSPDTSLSHDSMSVHIPGSSSVCIHSVCVSPAARGQGVGLKLLREYIARLETAYREKSAPYQRILLITHENLRKFYEKAGFEWVGPSTVAHGSLPWYEMRIILGSPPQGAFEALQRPSNQNPAPRLLSSFPSGIPDVSSHESNKFDLLCPRSSCGSVILNSGVAKFIEAASVKMEPANHPRDPLLPALPEPPAVTQWWLVAPSAMEFENIGFSHATETLGVKMKLLACAECNLGPLGWCKEGGTEFWLACSRVGYRTS</sequence>
<dbReference type="Proteomes" id="UP001215598">
    <property type="component" value="Unassembled WGS sequence"/>
</dbReference>
<evidence type="ECO:0000256" key="4">
    <source>
        <dbReference type="ARBA" id="ARBA00022927"/>
    </source>
</evidence>
<dbReference type="GO" id="GO:0015031">
    <property type="term" value="P:protein transport"/>
    <property type="evidence" value="ECO:0007669"/>
    <property type="project" value="UniProtKB-KW"/>
</dbReference>
<dbReference type="GO" id="GO:0008080">
    <property type="term" value="F:N-acetyltransferase activity"/>
    <property type="evidence" value="ECO:0007669"/>
    <property type="project" value="UniProtKB-ARBA"/>
</dbReference>
<name>A0AAD7JN25_9AGAR</name>
<dbReference type="Pfam" id="PF04421">
    <property type="entry name" value="Mss4"/>
    <property type="match status" value="1"/>
</dbReference>
<evidence type="ECO:0000256" key="1">
    <source>
        <dbReference type="ARBA" id="ARBA00022448"/>
    </source>
</evidence>
<reference evidence="7" key="1">
    <citation type="submission" date="2023-03" db="EMBL/GenBank/DDBJ databases">
        <title>Massive genome expansion in bonnet fungi (Mycena s.s.) driven by repeated elements and novel gene families across ecological guilds.</title>
        <authorList>
            <consortium name="Lawrence Berkeley National Laboratory"/>
            <person name="Harder C.B."/>
            <person name="Miyauchi S."/>
            <person name="Viragh M."/>
            <person name="Kuo A."/>
            <person name="Thoen E."/>
            <person name="Andreopoulos B."/>
            <person name="Lu D."/>
            <person name="Skrede I."/>
            <person name="Drula E."/>
            <person name="Henrissat B."/>
            <person name="Morin E."/>
            <person name="Kohler A."/>
            <person name="Barry K."/>
            <person name="LaButti K."/>
            <person name="Morin E."/>
            <person name="Salamov A."/>
            <person name="Lipzen A."/>
            <person name="Mereny Z."/>
            <person name="Hegedus B."/>
            <person name="Baldrian P."/>
            <person name="Stursova M."/>
            <person name="Weitz H."/>
            <person name="Taylor A."/>
            <person name="Grigoriev I.V."/>
            <person name="Nagy L.G."/>
            <person name="Martin F."/>
            <person name="Kauserud H."/>
        </authorList>
    </citation>
    <scope>NUCLEOTIDE SEQUENCE</scope>
    <source>
        <strain evidence="7">CBHHK182m</strain>
    </source>
</reference>
<evidence type="ECO:0000256" key="3">
    <source>
        <dbReference type="ARBA" id="ARBA00022679"/>
    </source>
</evidence>
<proteinExistence type="predicted"/>
<feature type="domain" description="N-acetyltransferase" evidence="6">
    <location>
        <begin position="7"/>
        <end position="170"/>
    </location>
</feature>
<dbReference type="InterPro" id="IPR011057">
    <property type="entry name" value="Mss4-like_sf"/>
</dbReference>
<evidence type="ECO:0000313" key="7">
    <source>
        <dbReference type="EMBL" id="KAJ7768365.1"/>
    </source>
</evidence>
<dbReference type="AlphaFoldDB" id="A0AAD7JN25"/>
<evidence type="ECO:0000259" key="6">
    <source>
        <dbReference type="PROSITE" id="PS51186"/>
    </source>
</evidence>
<dbReference type="InterPro" id="IPR000182">
    <property type="entry name" value="GNAT_dom"/>
</dbReference>
<keyword evidence="4" id="KW-0653">Protein transport</keyword>
<dbReference type="InterPro" id="IPR007515">
    <property type="entry name" value="Mss4"/>
</dbReference>
<dbReference type="Pfam" id="PF13673">
    <property type="entry name" value="Acetyltransf_10"/>
    <property type="match status" value="1"/>
</dbReference>
<dbReference type="PANTHER" id="PTHR10908:SF0">
    <property type="entry name" value="SEROTONIN N-ACETYLTRANSFERASE"/>
    <property type="match status" value="1"/>
</dbReference>
<gene>
    <name evidence="7" type="ORF">B0H16DRAFT_1519567</name>
</gene>
<dbReference type="SUPFAM" id="SSF55729">
    <property type="entry name" value="Acyl-CoA N-acyltransferases (Nat)"/>
    <property type="match status" value="1"/>
</dbReference>
<organism evidence="7 8">
    <name type="scientific">Mycena metata</name>
    <dbReference type="NCBI Taxonomy" id="1033252"/>
    <lineage>
        <taxon>Eukaryota</taxon>
        <taxon>Fungi</taxon>
        <taxon>Dikarya</taxon>
        <taxon>Basidiomycota</taxon>
        <taxon>Agaricomycotina</taxon>
        <taxon>Agaricomycetes</taxon>
        <taxon>Agaricomycetidae</taxon>
        <taxon>Agaricales</taxon>
        <taxon>Marasmiineae</taxon>
        <taxon>Mycenaceae</taxon>
        <taxon>Mycena</taxon>
    </lineage>
</organism>
<dbReference type="Gene3D" id="3.40.630.30">
    <property type="match status" value="1"/>
</dbReference>
<dbReference type="PROSITE" id="PS51796">
    <property type="entry name" value="MSS4"/>
    <property type="match status" value="1"/>
</dbReference>
<evidence type="ECO:0000256" key="5">
    <source>
        <dbReference type="ARBA" id="ARBA00023315"/>
    </source>
</evidence>
<dbReference type="Gene3D" id="2.170.150.10">
    <property type="entry name" value="Metal Binding Protein, Guanine Nucleotide Exchange Factor, Chain A"/>
    <property type="match status" value="1"/>
</dbReference>
<keyword evidence="3" id="KW-0808">Transferase</keyword>
<dbReference type="PANTHER" id="PTHR10908">
    <property type="entry name" value="SEROTONIN N-ACETYLTRANSFERASE"/>
    <property type="match status" value="1"/>
</dbReference>
<comment type="caution">
    <text evidence="7">The sequence shown here is derived from an EMBL/GenBank/DDBJ whole genome shotgun (WGS) entry which is preliminary data.</text>
</comment>